<proteinExistence type="predicted"/>
<dbReference type="EMBL" id="JBHSQK010000080">
    <property type="protein sequence ID" value="MFC5951667.1"/>
    <property type="molecule type" value="Genomic_DNA"/>
</dbReference>
<protein>
    <submittedName>
        <fullName evidence="1">DUF488 domain-containing protein</fullName>
    </submittedName>
</protein>
<dbReference type="Proteomes" id="UP001596119">
    <property type="component" value="Unassembled WGS sequence"/>
</dbReference>
<evidence type="ECO:0000313" key="1">
    <source>
        <dbReference type="EMBL" id="MFC5951667.1"/>
    </source>
</evidence>
<comment type="caution">
    <text evidence="1">The sequence shown here is derived from an EMBL/GenBank/DDBJ whole genome shotgun (WGS) entry which is preliminary data.</text>
</comment>
<dbReference type="PANTHER" id="PTHR36849">
    <property type="entry name" value="CYTOPLASMIC PROTEIN-RELATED"/>
    <property type="match status" value="1"/>
</dbReference>
<dbReference type="RefSeq" id="WP_379569836.1">
    <property type="nucleotide sequence ID" value="NZ_JBHSQK010000080.1"/>
</dbReference>
<evidence type="ECO:0000313" key="2">
    <source>
        <dbReference type="Proteomes" id="UP001596119"/>
    </source>
</evidence>
<sequence>MSGDHIRLTRVYDHEPQPGSRSYLVERLWPRGVRREALEMDGWVKDVAPSTELRRWFGHDPERWEEFRRRYFAELDAHAQAWRPLLEAARSGPVTLLYSARDREHNNAVALRDYLRARLAEQGAG</sequence>
<name>A0ABW1IDF7_9PSEU</name>
<accession>A0ABW1IDF7</accession>
<keyword evidence="2" id="KW-1185">Reference proteome</keyword>
<gene>
    <name evidence="1" type="ORF">ACFQH9_25710</name>
</gene>
<reference evidence="2" key="1">
    <citation type="journal article" date="2019" name="Int. J. Syst. Evol. Microbiol.">
        <title>The Global Catalogue of Microorganisms (GCM) 10K type strain sequencing project: providing services to taxonomists for standard genome sequencing and annotation.</title>
        <authorList>
            <consortium name="The Broad Institute Genomics Platform"/>
            <consortium name="The Broad Institute Genome Sequencing Center for Infectious Disease"/>
            <person name="Wu L."/>
            <person name="Ma J."/>
        </authorList>
    </citation>
    <scope>NUCLEOTIDE SEQUENCE [LARGE SCALE GENOMIC DNA]</scope>
    <source>
        <strain evidence="2">CGMCC 4.7397</strain>
    </source>
</reference>
<dbReference type="Pfam" id="PF22752">
    <property type="entry name" value="DUF488-N3i"/>
    <property type="match status" value="1"/>
</dbReference>
<dbReference type="InterPro" id="IPR052552">
    <property type="entry name" value="YeaO-like"/>
</dbReference>
<organism evidence="1 2">
    <name type="scientific">Pseudonocardia lutea</name>
    <dbReference type="NCBI Taxonomy" id="2172015"/>
    <lineage>
        <taxon>Bacteria</taxon>
        <taxon>Bacillati</taxon>
        <taxon>Actinomycetota</taxon>
        <taxon>Actinomycetes</taxon>
        <taxon>Pseudonocardiales</taxon>
        <taxon>Pseudonocardiaceae</taxon>
        <taxon>Pseudonocardia</taxon>
    </lineage>
</organism>
<dbReference type="PANTHER" id="PTHR36849:SF1">
    <property type="entry name" value="CYTOPLASMIC PROTEIN"/>
    <property type="match status" value="1"/>
</dbReference>